<evidence type="ECO:0000256" key="2">
    <source>
        <dbReference type="ARBA" id="ARBA00022737"/>
    </source>
</evidence>
<gene>
    <name evidence="7" type="ORF">D623_10001534</name>
</gene>
<dbReference type="AlphaFoldDB" id="S7P436"/>
<dbReference type="InterPro" id="IPR036236">
    <property type="entry name" value="Znf_C2H2_sf"/>
</dbReference>
<accession>S7P436</accession>
<dbReference type="GO" id="GO:0008270">
    <property type="term" value="F:zinc ion binding"/>
    <property type="evidence" value="ECO:0007669"/>
    <property type="project" value="UniProtKB-KW"/>
</dbReference>
<dbReference type="PROSITE" id="PS50157">
    <property type="entry name" value="ZINC_FINGER_C2H2_2"/>
    <property type="match status" value="2"/>
</dbReference>
<evidence type="ECO:0000256" key="5">
    <source>
        <dbReference type="PROSITE-ProRule" id="PRU00042"/>
    </source>
</evidence>
<feature type="domain" description="C2H2-type" evidence="6">
    <location>
        <begin position="10"/>
        <end position="37"/>
    </location>
</feature>
<dbReference type="Pfam" id="PF00096">
    <property type="entry name" value="zf-C2H2"/>
    <property type="match status" value="1"/>
</dbReference>
<dbReference type="FunFam" id="3.30.160.60:FF:002339">
    <property type="entry name" value="Zinc finger protein 322"/>
    <property type="match status" value="1"/>
</dbReference>
<keyword evidence="8" id="KW-1185">Reference proteome</keyword>
<dbReference type="SMART" id="SM00355">
    <property type="entry name" value="ZnF_C2H2"/>
    <property type="match status" value="2"/>
</dbReference>
<proteinExistence type="predicted"/>
<dbReference type="Proteomes" id="UP000052978">
    <property type="component" value="Unassembled WGS sequence"/>
</dbReference>
<keyword evidence="4" id="KW-0862">Zinc</keyword>
<evidence type="ECO:0000313" key="7">
    <source>
        <dbReference type="EMBL" id="EPQ04938.1"/>
    </source>
</evidence>
<dbReference type="PANTHER" id="PTHR23226">
    <property type="entry name" value="ZINC FINGER AND SCAN DOMAIN-CONTAINING"/>
    <property type="match status" value="1"/>
</dbReference>
<keyword evidence="3 5" id="KW-0863">Zinc-finger</keyword>
<protein>
    <submittedName>
        <fullName evidence="7">Zinc finger protein 544</fullName>
    </submittedName>
</protein>
<organism evidence="7 8">
    <name type="scientific">Myotis brandtii</name>
    <name type="common">Brandt's bat</name>
    <dbReference type="NCBI Taxonomy" id="109478"/>
    <lineage>
        <taxon>Eukaryota</taxon>
        <taxon>Metazoa</taxon>
        <taxon>Chordata</taxon>
        <taxon>Craniata</taxon>
        <taxon>Vertebrata</taxon>
        <taxon>Euteleostomi</taxon>
        <taxon>Mammalia</taxon>
        <taxon>Eutheria</taxon>
        <taxon>Laurasiatheria</taxon>
        <taxon>Chiroptera</taxon>
        <taxon>Yangochiroptera</taxon>
        <taxon>Vespertilionidae</taxon>
        <taxon>Myotis</taxon>
    </lineage>
</organism>
<sequence>MRTQTEELRYQYSVCDKGFRQGSALLQHQTVHLSEKPSICHAADPHKRTRTGGEPWRCRVRELPSSAHSSLSEGIRNKRNALGVNSASHTVYSSLDVRKPTLGRNPSKCGKSFQQNYDFLTHQRSHIGENVGICLECGESIRWRTFSGLNNTKSHLRRALVTSEKSCP</sequence>
<dbReference type="EMBL" id="KE161690">
    <property type="protein sequence ID" value="EPQ04938.1"/>
    <property type="molecule type" value="Genomic_DNA"/>
</dbReference>
<dbReference type="eggNOG" id="KOG1721">
    <property type="taxonomic scope" value="Eukaryota"/>
</dbReference>
<dbReference type="InterPro" id="IPR013087">
    <property type="entry name" value="Znf_C2H2_type"/>
</dbReference>
<evidence type="ECO:0000256" key="3">
    <source>
        <dbReference type="ARBA" id="ARBA00022771"/>
    </source>
</evidence>
<feature type="domain" description="C2H2-type" evidence="6">
    <location>
        <begin position="107"/>
        <end position="131"/>
    </location>
</feature>
<evidence type="ECO:0000259" key="6">
    <source>
        <dbReference type="PROSITE" id="PS50157"/>
    </source>
</evidence>
<dbReference type="Gene3D" id="3.30.160.60">
    <property type="entry name" value="Classic Zinc Finger"/>
    <property type="match status" value="2"/>
</dbReference>
<dbReference type="GO" id="GO:0000981">
    <property type="term" value="F:DNA-binding transcription factor activity, RNA polymerase II-specific"/>
    <property type="evidence" value="ECO:0007669"/>
    <property type="project" value="TreeGrafter"/>
</dbReference>
<dbReference type="GO" id="GO:0000978">
    <property type="term" value="F:RNA polymerase II cis-regulatory region sequence-specific DNA binding"/>
    <property type="evidence" value="ECO:0007669"/>
    <property type="project" value="TreeGrafter"/>
</dbReference>
<dbReference type="SUPFAM" id="SSF57667">
    <property type="entry name" value="beta-beta-alpha zinc fingers"/>
    <property type="match status" value="2"/>
</dbReference>
<keyword evidence="1" id="KW-0479">Metal-binding</keyword>
<name>S7P436_MYOBR</name>
<evidence type="ECO:0000256" key="4">
    <source>
        <dbReference type="ARBA" id="ARBA00022833"/>
    </source>
</evidence>
<keyword evidence="2" id="KW-0677">Repeat</keyword>
<evidence type="ECO:0000256" key="1">
    <source>
        <dbReference type="ARBA" id="ARBA00022723"/>
    </source>
</evidence>
<reference evidence="7 8" key="1">
    <citation type="journal article" date="2013" name="Nat. Commun.">
        <title>Genome analysis reveals insights into physiology and longevity of the Brandt's bat Myotis brandtii.</title>
        <authorList>
            <person name="Seim I."/>
            <person name="Fang X."/>
            <person name="Xiong Z."/>
            <person name="Lobanov A.V."/>
            <person name="Huang Z."/>
            <person name="Ma S."/>
            <person name="Feng Y."/>
            <person name="Turanov A.A."/>
            <person name="Zhu Y."/>
            <person name="Lenz T.L."/>
            <person name="Gerashchenko M.V."/>
            <person name="Fan D."/>
            <person name="Hee Yim S."/>
            <person name="Yao X."/>
            <person name="Jordan D."/>
            <person name="Xiong Y."/>
            <person name="Ma Y."/>
            <person name="Lyapunov A.N."/>
            <person name="Chen G."/>
            <person name="Kulakova O.I."/>
            <person name="Sun Y."/>
            <person name="Lee S.G."/>
            <person name="Bronson R.T."/>
            <person name="Moskalev A.A."/>
            <person name="Sunyaev S.R."/>
            <person name="Zhang G."/>
            <person name="Krogh A."/>
            <person name="Wang J."/>
            <person name="Gladyshev V.N."/>
        </authorList>
    </citation>
    <scope>NUCLEOTIDE SEQUENCE [LARGE SCALE GENOMIC DNA]</scope>
</reference>
<dbReference type="PANTHER" id="PTHR23226:SF272">
    <property type="entry name" value="ZINC FINGER PROTEIN 75D"/>
    <property type="match status" value="1"/>
</dbReference>
<evidence type="ECO:0000313" key="8">
    <source>
        <dbReference type="Proteomes" id="UP000052978"/>
    </source>
</evidence>